<proteinExistence type="predicted"/>
<keyword evidence="1" id="KW-0732">Signal</keyword>
<name>A0A4U5PFW6_STECR</name>
<dbReference type="AlphaFoldDB" id="A0A4U5PFW6"/>
<dbReference type="Proteomes" id="UP000298663">
    <property type="component" value="Unassembled WGS sequence"/>
</dbReference>
<feature type="signal peptide" evidence="1">
    <location>
        <begin position="1"/>
        <end position="19"/>
    </location>
</feature>
<accession>A0A4U5PFW6</accession>
<evidence type="ECO:0000313" key="2">
    <source>
        <dbReference type="EMBL" id="TKR95452.1"/>
    </source>
</evidence>
<dbReference type="EMBL" id="AZBU02000002">
    <property type="protein sequence ID" value="TKR95452.1"/>
    <property type="molecule type" value="Genomic_DNA"/>
</dbReference>
<feature type="chain" id="PRO_5020612175" description="Secreted protein" evidence="1">
    <location>
        <begin position="20"/>
        <end position="77"/>
    </location>
</feature>
<sequence length="77" mass="8602">MRHRISPFFVLLFAAAATSKEFCVSGDLCDRQYALSSEVPSRIPSTSVSCETPPERQRTNFCFYAFDVGNPSTEVEC</sequence>
<keyword evidence="3" id="KW-1185">Reference proteome</keyword>
<gene>
    <name evidence="2" type="ORF">L596_009618</name>
</gene>
<protein>
    <recommendedName>
        <fullName evidence="4">Secreted protein</fullName>
    </recommendedName>
</protein>
<evidence type="ECO:0000313" key="3">
    <source>
        <dbReference type="Proteomes" id="UP000298663"/>
    </source>
</evidence>
<evidence type="ECO:0000256" key="1">
    <source>
        <dbReference type="SAM" id="SignalP"/>
    </source>
</evidence>
<reference evidence="2 3" key="1">
    <citation type="journal article" date="2015" name="Genome Biol.">
        <title>Comparative genomics of Steinernema reveals deeply conserved gene regulatory networks.</title>
        <authorList>
            <person name="Dillman A.R."/>
            <person name="Macchietto M."/>
            <person name="Porter C.F."/>
            <person name="Rogers A."/>
            <person name="Williams B."/>
            <person name="Antoshechkin I."/>
            <person name="Lee M.M."/>
            <person name="Goodwin Z."/>
            <person name="Lu X."/>
            <person name="Lewis E.E."/>
            <person name="Goodrich-Blair H."/>
            <person name="Stock S.P."/>
            <person name="Adams B.J."/>
            <person name="Sternberg P.W."/>
            <person name="Mortazavi A."/>
        </authorList>
    </citation>
    <scope>NUCLEOTIDE SEQUENCE [LARGE SCALE GENOMIC DNA]</scope>
    <source>
        <strain evidence="2 3">ALL</strain>
    </source>
</reference>
<evidence type="ECO:0008006" key="4">
    <source>
        <dbReference type="Google" id="ProtNLM"/>
    </source>
</evidence>
<reference evidence="2 3" key="2">
    <citation type="journal article" date="2019" name="G3 (Bethesda)">
        <title>Hybrid Assembly of the Genome of the Entomopathogenic Nematode Steinernema carpocapsae Identifies the X-Chromosome.</title>
        <authorList>
            <person name="Serra L."/>
            <person name="Macchietto M."/>
            <person name="Macias-Munoz A."/>
            <person name="McGill C.J."/>
            <person name="Rodriguez I.M."/>
            <person name="Rodriguez B."/>
            <person name="Murad R."/>
            <person name="Mortazavi A."/>
        </authorList>
    </citation>
    <scope>NUCLEOTIDE SEQUENCE [LARGE SCALE GENOMIC DNA]</scope>
    <source>
        <strain evidence="2 3">ALL</strain>
    </source>
</reference>
<organism evidence="2 3">
    <name type="scientific">Steinernema carpocapsae</name>
    <name type="common">Entomopathogenic nematode</name>
    <dbReference type="NCBI Taxonomy" id="34508"/>
    <lineage>
        <taxon>Eukaryota</taxon>
        <taxon>Metazoa</taxon>
        <taxon>Ecdysozoa</taxon>
        <taxon>Nematoda</taxon>
        <taxon>Chromadorea</taxon>
        <taxon>Rhabditida</taxon>
        <taxon>Tylenchina</taxon>
        <taxon>Panagrolaimomorpha</taxon>
        <taxon>Strongyloidoidea</taxon>
        <taxon>Steinernematidae</taxon>
        <taxon>Steinernema</taxon>
    </lineage>
</organism>
<comment type="caution">
    <text evidence="2">The sequence shown here is derived from an EMBL/GenBank/DDBJ whole genome shotgun (WGS) entry which is preliminary data.</text>
</comment>